<protein>
    <recommendedName>
        <fullName evidence="3">Aminotransferase class IV</fullName>
    </recommendedName>
</protein>
<dbReference type="Gene3D" id="3.30.470.10">
    <property type="match status" value="1"/>
</dbReference>
<dbReference type="eggNOG" id="COG0115">
    <property type="taxonomic scope" value="Bacteria"/>
</dbReference>
<gene>
    <name evidence="1" type="ordered locus">Sulku_0511</name>
</gene>
<dbReference type="InterPro" id="IPR043132">
    <property type="entry name" value="BCAT-like_C"/>
</dbReference>
<reference evidence="1 2" key="1">
    <citation type="journal article" date="2012" name="Stand. Genomic Sci.">
        <title>Complete genome sequence of the sulfur compounds oxidizing chemolithoautotroph Sulfuricurvum kujiense type strain (YK-1(T)).</title>
        <authorList>
            <person name="Han C."/>
            <person name="Kotsyurbenko O."/>
            <person name="Chertkov O."/>
            <person name="Held B."/>
            <person name="Lapidus A."/>
            <person name="Nolan M."/>
            <person name="Lucas S."/>
            <person name="Hammon N."/>
            <person name="Deshpande S."/>
            <person name="Cheng J.F."/>
            <person name="Tapia R."/>
            <person name="Goodwin L.A."/>
            <person name="Pitluck S."/>
            <person name="Liolios K."/>
            <person name="Pagani I."/>
            <person name="Ivanova N."/>
            <person name="Mavromatis K."/>
            <person name="Mikhailova N."/>
            <person name="Pati A."/>
            <person name="Chen A."/>
            <person name="Palaniappan K."/>
            <person name="Land M."/>
            <person name="Hauser L."/>
            <person name="Chang Y.J."/>
            <person name="Jeffries C.D."/>
            <person name="Brambilla E.M."/>
            <person name="Rohde M."/>
            <person name="Spring S."/>
            <person name="Sikorski J."/>
            <person name="Goker M."/>
            <person name="Woyke T."/>
            <person name="Bristow J."/>
            <person name="Eisen J.A."/>
            <person name="Markowitz V."/>
            <person name="Hugenholtz P."/>
            <person name="Kyrpides N.C."/>
            <person name="Klenk H.P."/>
            <person name="Detter J.C."/>
        </authorList>
    </citation>
    <scope>NUCLEOTIDE SEQUENCE [LARGE SCALE GENOMIC DNA]</scope>
    <source>
        <strain evidence="2">ATCC BAA-921 / DSM 16994 / JCM 11577 / YK-1</strain>
    </source>
</reference>
<dbReference type="GO" id="GO:0003824">
    <property type="term" value="F:catalytic activity"/>
    <property type="evidence" value="ECO:0007669"/>
    <property type="project" value="InterPro"/>
</dbReference>
<dbReference type="InterPro" id="IPR043131">
    <property type="entry name" value="BCAT-like_N"/>
</dbReference>
<dbReference type="SUPFAM" id="SSF56752">
    <property type="entry name" value="D-aminoacid aminotransferase-like PLP-dependent enzymes"/>
    <property type="match status" value="1"/>
</dbReference>
<dbReference type="InterPro" id="IPR001544">
    <property type="entry name" value="Aminotrans_IV"/>
</dbReference>
<evidence type="ECO:0000313" key="1">
    <source>
        <dbReference type="EMBL" id="ADR33178.1"/>
    </source>
</evidence>
<dbReference type="Gene3D" id="3.20.10.10">
    <property type="entry name" value="D-amino Acid Aminotransferase, subunit A, domain 2"/>
    <property type="match status" value="1"/>
</dbReference>
<dbReference type="OrthoDB" id="1148709at2"/>
<proteinExistence type="predicted"/>
<sequence>MLLETIRCEHKEAKHLPYHQKRLELACQALGITKRYDLKALITPPDEKLYRCRFLYDQQGYSIEFHPYFPKKISSLKLITCDSLEYPLKYADREVLNALFELRAECDDVLIIKNGCLSDTTIANIALQIDGVWLTPDKPLLRGTTRARLIDEGFLTPAPLRPSDIAKATKIALMNAMVGFIEVENGIIP</sequence>
<dbReference type="Pfam" id="PF01063">
    <property type="entry name" value="Aminotran_4"/>
    <property type="match status" value="1"/>
</dbReference>
<name>E4U013_SULKY</name>
<dbReference type="KEGG" id="sku:Sulku_0511"/>
<dbReference type="AlphaFoldDB" id="E4U013"/>
<evidence type="ECO:0008006" key="3">
    <source>
        <dbReference type="Google" id="ProtNLM"/>
    </source>
</evidence>
<dbReference type="Proteomes" id="UP000008721">
    <property type="component" value="Chromosome"/>
</dbReference>
<dbReference type="RefSeq" id="WP_013459375.1">
    <property type="nucleotide sequence ID" value="NC_014762.1"/>
</dbReference>
<accession>E4U013</accession>
<dbReference type="EMBL" id="CP002355">
    <property type="protein sequence ID" value="ADR33178.1"/>
    <property type="molecule type" value="Genomic_DNA"/>
</dbReference>
<keyword evidence="2" id="KW-1185">Reference proteome</keyword>
<dbReference type="STRING" id="709032.Sulku_0511"/>
<dbReference type="HOGENOM" id="CLU_114524_0_0_7"/>
<evidence type="ECO:0000313" key="2">
    <source>
        <dbReference type="Proteomes" id="UP000008721"/>
    </source>
</evidence>
<organism evidence="1 2">
    <name type="scientific">Sulfuricurvum kujiense (strain ATCC BAA-921 / DSM 16994 / JCM 11577 / YK-1)</name>
    <dbReference type="NCBI Taxonomy" id="709032"/>
    <lineage>
        <taxon>Bacteria</taxon>
        <taxon>Pseudomonadati</taxon>
        <taxon>Campylobacterota</taxon>
        <taxon>Epsilonproteobacteria</taxon>
        <taxon>Campylobacterales</taxon>
        <taxon>Sulfurimonadaceae</taxon>
        <taxon>Sulfuricurvum</taxon>
    </lineage>
</organism>
<dbReference type="InterPro" id="IPR036038">
    <property type="entry name" value="Aminotransferase-like"/>
</dbReference>